<sequence length="169" mass="18661">MSTSSTTTTRDDVRSRLPDPLQFFPEIATMAGTMSKAVGNGSIPRSTVQLVQYRAGQIVGSSYHTVRQVADLRESGEAEERISAVVSWRDAPYFTDAERVALELVEAVLTHNPSGARVPDELYARVSAHYDDKALWTLVLAISQMFFFIPVALIARPIPGKPFGENYNK</sequence>
<dbReference type="SUPFAM" id="SSF69118">
    <property type="entry name" value="AhpD-like"/>
    <property type="match status" value="1"/>
</dbReference>
<dbReference type="InterPro" id="IPR029032">
    <property type="entry name" value="AhpD-like"/>
</dbReference>
<dbReference type="Pfam" id="PF02627">
    <property type="entry name" value="CMD"/>
    <property type="match status" value="1"/>
</dbReference>
<protein>
    <submittedName>
        <fullName evidence="3">Alkylhydroperoxidase family enzyme</fullName>
    </submittedName>
</protein>
<proteinExistence type="predicted"/>
<dbReference type="InterPro" id="IPR003779">
    <property type="entry name" value="CMD-like"/>
</dbReference>
<dbReference type="AlphaFoldDB" id="A0A7W8Z226"/>
<gene>
    <name evidence="3" type="ORF">BJ981_001675</name>
</gene>
<dbReference type="RefSeq" id="WP_184609585.1">
    <property type="nucleotide sequence ID" value="NZ_BOOS01000037.1"/>
</dbReference>
<feature type="transmembrane region" description="Helical" evidence="1">
    <location>
        <begin position="134"/>
        <end position="155"/>
    </location>
</feature>
<keyword evidence="1" id="KW-1133">Transmembrane helix</keyword>
<dbReference type="GO" id="GO:0051920">
    <property type="term" value="F:peroxiredoxin activity"/>
    <property type="evidence" value="ECO:0007669"/>
    <property type="project" value="InterPro"/>
</dbReference>
<name>A0A7W8Z226_9ACTN</name>
<dbReference type="Proteomes" id="UP000588112">
    <property type="component" value="Unassembled WGS sequence"/>
</dbReference>
<evidence type="ECO:0000313" key="3">
    <source>
        <dbReference type="EMBL" id="MBB5625976.1"/>
    </source>
</evidence>
<feature type="domain" description="Carboxymuconolactone decarboxylase-like" evidence="2">
    <location>
        <begin position="30"/>
        <end position="106"/>
    </location>
</feature>
<keyword evidence="3" id="KW-0560">Oxidoreductase</keyword>
<evidence type="ECO:0000256" key="1">
    <source>
        <dbReference type="SAM" id="Phobius"/>
    </source>
</evidence>
<dbReference type="Gene3D" id="1.20.1290.10">
    <property type="entry name" value="AhpD-like"/>
    <property type="match status" value="1"/>
</dbReference>
<keyword evidence="4" id="KW-1185">Reference proteome</keyword>
<reference evidence="3 4" key="1">
    <citation type="submission" date="2020-08" db="EMBL/GenBank/DDBJ databases">
        <title>Sequencing the genomes of 1000 actinobacteria strains.</title>
        <authorList>
            <person name="Klenk H.-P."/>
        </authorList>
    </citation>
    <scope>NUCLEOTIDE SEQUENCE [LARGE SCALE GENOMIC DNA]</scope>
    <source>
        <strain evidence="3 4">DSM 45790</strain>
    </source>
</reference>
<keyword evidence="1" id="KW-0472">Membrane</keyword>
<keyword evidence="3" id="KW-0575">Peroxidase</keyword>
<comment type="caution">
    <text evidence="3">The sequence shown here is derived from an EMBL/GenBank/DDBJ whole genome shotgun (WGS) entry which is preliminary data.</text>
</comment>
<evidence type="ECO:0000259" key="2">
    <source>
        <dbReference type="Pfam" id="PF02627"/>
    </source>
</evidence>
<dbReference type="EMBL" id="JACHBR010000001">
    <property type="protein sequence ID" value="MBB5625976.1"/>
    <property type="molecule type" value="Genomic_DNA"/>
</dbReference>
<accession>A0A7W8Z226</accession>
<organism evidence="3 4">
    <name type="scientific">Sphaerisporangium krabiense</name>
    <dbReference type="NCBI Taxonomy" id="763782"/>
    <lineage>
        <taxon>Bacteria</taxon>
        <taxon>Bacillati</taxon>
        <taxon>Actinomycetota</taxon>
        <taxon>Actinomycetes</taxon>
        <taxon>Streptosporangiales</taxon>
        <taxon>Streptosporangiaceae</taxon>
        <taxon>Sphaerisporangium</taxon>
    </lineage>
</organism>
<evidence type="ECO:0000313" key="4">
    <source>
        <dbReference type="Proteomes" id="UP000588112"/>
    </source>
</evidence>
<dbReference type="PANTHER" id="PTHR34846:SF10">
    <property type="entry name" value="CYTOPLASMIC PROTEIN"/>
    <property type="match status" value="1"/>
</dbReference>
<dbReference type="PANTHER" id="PTHR34846">
    <property type="entry name" value="4-CARBOXYMUCONOLACTONE DECARBOXYLASE FAMILY PROTEIN (AFU_ORTHOLOGUE AFUA_6G11590)"/>
    <property type="match status" value="1"/>
</dbReference>
<keyword evidence="1" id="KW-0812">Transmembrane</keyword>